<dbReference type="EMBL" id="LZRT01000067">
    <property type="protein sequence ID" value="OUM87943.1"/>
    <property type="molecule type" value="Genomic_DNA"/>
</dbReference>
<evidence type="ECO:0000313" key="4">
    <source>
        <dbReference type="Proteomes" id="UP000196475"/>
    </source>
</evidence>
<accession>A0A1Y3PKS6</accession>
<dbReference type="Pfam" id="PF14089">
    <property type="entry name" value="KbaA"/>
    <property type="match status" value="1"/>
</dbReference>
<dbReference type="SMART" id="SM01251">
    <property type="entry name" value="KbaA"/>
    <property type="match status" value="1"/>
</dbReference>
<dbReference type="Proteomes" id="UP000196475">
    <property type="component" value="Unassembled WGS sequence"/>
</dbReference>
<sequence length="207" mass="23206">MKARNWAFLFFTTLAIGGLSGLFFGFGMYVFQTGEEVVGQELILSIIGYAGAGLMFSLISQMGLFAYLFFQSMMLGLLKRNWLWQSFQALLILLVLIDWVWLRAAAGGGRWLDYLPLPLALLAVGLVVAILKSWMTDRQAFIPTLFVMVVLTTLEWLPALLTGNPLSMWVMGVPLFVCNAWQVLILHRLVNDGKKPSPARKKKWATA</sequence>
<keyword evidence="2" id="KW-1133">Transmembrane helix</keyword>
<dbReference type="GO" id="GO:0005886">
    <property type="term" value="C:plasma membrane"/>
    <property type="evidence" value="ECO:0007669"/>
    <property type="project" value="UniProtKB-SubCell"/>
</dbReference>
<dbReference type="GO" id="GO:0030435">
    <property type="term" value="P:sporulation resulting in formation of a cellular spore"/>
    <property type="evidence" value="ECO:0007669"/>
    <property type="project" value="UniProtKB-KW"/>
</dbReference>
<feature type="transmembrane region" description="Helical" evidence="2">
    <location>
        <begin position="82"/>
        <end position="102"/>
    </location>
</feature>
<evidence type="ECO:0000256" key="2">
    <source>
        <dbReference type="SAM" id="Phobius"/>
    </source>
</evidence>
<feature type="transmembrane region" description="Helical" evidence="2">
    <location>
        <begin position="43"/>
        <end position="70"/>
    </location>
</feature>
<name>A0A1Y3PKS6_9BACI</name>
<dbReference type="InterPro" id="IPR024164">
    <property type="entry name" value="KinB-signalling_activ"/>
</dbReference>
<comment type="subcellular location">
    <subcellularLocation>
        <location evidence="1">Cell membrane</location>
    </subcellularLocation>
</comment>
<comment type="caution">
    <text evidence="3">The sequence shown here is derived from an EMBL/GenBank/DDBJ whole genome shotgun (WGS) entry which is preliminary data.</text>
</comment>
<dbReference type="AlphaFoldDB" id="A0A1Y3PKS6"/>
<keyword evidence="1 2" id="KW-0472">Membrane</keyword>
<keyword evidence="1" id="KW-1003">Cell membrane</keyword>
<evidence type="ECO:0000313" key="3">
    <source>
        <dbReference type="EMBL" id="OUM87943.1"/>
    </source>
</evidence>
<reference evidence="4" key="1">
    <citation type="submission" date="2016-06" db="EMBL/GenBank/DDBJ databases">
        <authorList>
            <person name="Nascimento L."/>
            <person name="Pereira R.V."/>
            <person name="Martins L.F."/>
            <person name="Quaggio R.B."/>
            <person name="Silva A.M."/>
            <person name="Setubal J.C."/>
        </authorList>
    </citation>
    <scope>NUCLEOTIDE SEQUENCE [LARGE SCALE GENOMIC DNA]</scope>
</reference>
<organism evidence="3 4">
    <name type="scientific">Bacillus thermozeamaize</name>
    <dbReference type="NCBI Taxonomy" id="230954"/>
    <lineage>
        <taxon>Bacteria</taxon>
        <taxon>Bacillati</taxon>
        <taxon>Bacillota</taxon>
        <taxon>Bacilli</taxon>
        <taxon>Bacillales</taxon>
        <taxon>Bacillaceae</taxon>
        <taxon>Bacillus</taxon>
    </lineage>
</organism>
<keyword evidence="2" id="KW-0812">Transmembrane</keyword>
<feature type="transmembrane region" description="Helical" evidence="2">
    <location>
        <begin position="140"/>
        <end position="160"/>
    </location>
</feature>
<feature type="transmembrane region" description="Helical" evidence="2">
    <location>
        <begin position="114"/>
        <end position="131"/>
    </location>
</feature>
<protein>
    <recommendedName>
        <fullName evidence="1">KinB-signaling pathway activation protein</fullName>
    </recommendedName>
</protein>
<comment type="function">
    <text evidence="1">Involved in the activation of the KinB signaling pathway of sporulation.</text>
</comment>
<feature type="transmembrane region" description="Helical" evidence="2">
    <location>
        <begin position="7"/>
        <end position="31"/>
    </location>
</feature>
<feature type="transmembrane region" description="Helical" evidence="2">
    <location>
        <begin position="166"/>
        <end position="186"/>
    </location>
</feature>
<keyword evidence="1" id="KW-0749">Sporulation</keyword>
<dbReference type="PIRSF" id="PIRSF029886">
    <property type="entry name" value="KBAA"/>
    <property type="match status" value="1"/>
</dbReference>
<dbReference type="GO" id="GO:0045881">
    <property type="term" value="P:positive regulation of sporulation resulting in formation of a cellular spore"/>
    <property type="evidence" value="ECO:0007669"/>
    <property type="project" value="InterPro"/>
</dbReference>
<evidence type="ECO:0000256" key="1">
    <source>
        <dbReference type="PIRNR" id="PIRNR029886"/>
    </source>
</evidence>
<gene>
    <name evidence="3" type="ORF">BAA01_10950</name>
</gene>
<proteinExistence type="predicted"/>